<accession>A0A3A4KAI6</accession>
<feature type="region of interest" description="Disordered" evidence="1">
    <location>
        <begin position="1"/>
        <end position="29"/>
    </location>
</feature>
<dbReference type="Proteomes" id="UP000266677">
    <property type="component" value="Unassembled WGS sequence"/>
</dbReference>
<evidence type="ECO:0000313" key="2">
    <source>
        <dbReference type="EMBL" id="RJO72078.1"/>
    </source>
</evidence>
<reference evidence="2 3" key="1">
    <citation type="submission" date="2018-09" db="EMBL/GenBank/DDBJ databases">
        <title>YIM PH21274 draft genome.</title>
        <authorList>
            <person name="Miao C."/>
        </authorList>
    </citation>
    <scope>NUCLEOTIDE SEQUENCE [LARGE SCALE GENOMIC DNA]</scope>
    <source>
        <strain evidence="2 3">YIM PH 21724</strain>
    </source>
</reference>
<evidence type="ECO:0000313" key="3">
    <source>
        <dbReference type="Proteomes" id="UP000266677"/>
    </source>
</evidence>
<sequence>MDSKSDHWTRRDQGADSARRTTGQGSDSVQRVLDADSLLKSTTGRDAGLIPKIGLDVDSARIPTRPHWALPVQDAIRIRVPASEHAVGVRNPTGEVVFPASYPGVILVDRQAVYLNRVPLRELDPVPPVQKVDPTRRHPAGSAQ</sequence>
<proteinExistence type="predicted"/>
<feature type="region of interest" description="Disordered" evidence="1">
    <location>
        <begin position="124"/>
        <end position="144"/>
    </location>
</feature>
<gene>
    <name evidence="2" type="ORF">D5S18_23145</name>
</gene>
<organism evidence="2 3">
    <name type="scientific">Nocardia panacis</name>
    <dbReference type="NCBI Taxonomy" id="2340916"/>
    <lineage>
        <taxon>Bacteria</taxon>
        <taxon>Bacillati</taxon>
        <taxon>Actinomycetota</taxon>
        <taxon>Actinomycetes</taxon>
        <taxon>Mycobacteriales</taxon>
        <taxon>Nocardiaceae</taxon>
        <taxon>Nocardia</taxon>
    </lineage>
</organism>
<keyword evidence="3" id="KW-1185">Reference proteome</keyword>
<name>A0A3A4KAI6_9NOCA</name>
<evidence type="ECO:0000256" key="1">
    <source>
        <dbReference type="SAM" id="MobiDB-lite"/>
    </source>
</evidence>
<feature type="compositionally biased region" description="Polar residues" evidence="1">
    <location>
        <begin position="20"/>
        <end position="29"/>
    </location>
</feature>
<dbReference type="EMBL" id="QZFU01000029">
    <property type="protein sequence ID" value="RJO72078.1"/>
    <property type="molecule type" value="Genomic_DNA"/>
</dbReference>
<feature type="compositionally biased region" description="Basic and acidic residues" evidence="1">
    <location>
        <begin position="1"/>
        <end position="19"/>
    </location>
</feature>
<protein>
    <submittedName>
        <fullName evidence="2">Uncharacterized protein</fullName>
    </submittedName>
</protein>
<dbReference type="AlphaFoldDB" id="A0A3A4KAI6"/>
<comment type="caution">
    <text evidence="2">The sequence shown here is derived from an EMBL/GenBank/DDBJ whole genome shotgun (WGS) entry which is preliminary data.</text>
</comment>